<dbReference type="InterPro" id="IPR003838">
    <property type="entry name" value="ABC3_permease_C"/>
</dbReference>
<organism evidence="9 10">
    <name type="scientific">Mucilaginibacter frigoritolerans</name>
    <dbReference type="NCBI Taxonomy" id="652788"/>
    <lineage>
        <taxon>Bacteria</taxon>
        <taxon>Pseudomonadati</taxon>
        <taxon>Bacteroidota</taxon>
        <taxon>Sphingobacteriia</taxon>
        <taxon>Sphingobacteriales</taxon>
        <taxon>Sphingobacteriaceae</taxon>
        <taxon>Mucilaginibacter</taxon>
    </lineage>
</organism>
<feature type="transmembrane region" description="Helical" evidence="6">
    <location>
        <begin position="425"/>
        <end position="449"/>
    </location>
</feature>
<dbReference type="InterPro" id="IPR050250">
    <property type="entry name" value="Macrolide_Exporter_MacB"/>
</dbReference>
<dbReference type="Pfam" id="PF12704">
    <property type="entry name" value="MacB_PCD"/>
    <property type="match status" value="2"/>
</dbReference>
<evidence type="ECO:0000259" key="8">
    <source>
        <dbReference type="Pfam" id="PF12704"/>
    </source>
</evidence>
<evidence type="ECO:0000313" key="9">
    <source>
        <dbReference type="EMBL" id="TWJ04669.1"/>
    </source>
</evidence>
<dbReference type="InterPro" id="IPR025857">
    <property type="entry name" value="MacB_PCD"/>
</dbReference>
<evidence type="ECO:0000259" key="7">
    <source>
        <dbReference type="Pfam" id="PF02687"/>
    </source>
</evidence>
<feature type="transmembrane region" description="Helical" evidence="6">
    <location>
        <begin position="763"/>
        <end position="788"/>
    </location>
</feature>
<accession>A0A562UGB9</accession>
<keyword evidence="5 6" id="KW-0472">Membrane</keyword>
<evidence type="ECO:0000313" key="10">
    <source>
        <dbReference type="Proteomes" id="UP000317010"/>
    </source>
</evidence>
<evidence type="ECO:0000256" key="2">
    <source>
        <dbReference type="ARBA" id="ARBA00022475"/>
    </source>
</evidence>
<dbReference type="AlphaFoldDB" id="A0A562UGB9"/>
<proteinExistence type="predicted"/>
<comment type="subcellular location">
    <subcellularLocation>
        <location evidence="1">Cell membrane</location>
        <topology evidence="1">Multi-pass membrane protein</topology>
    </subcellularLocation>
</comment>
<feature type="domain" description="MacB-like periplasmic core" evidence="8">
    <location>
        <begin position="441"/>
        <end position="618"/>
    </location>
</feature>
<dbReference type="RefSeq" id="WP_144909073.1">
    <property type="nucleotide sequence ID" value="NZ_VLLI01000001.1"/>
</dbReference>
<evidence type="ECO:0000256" key="4">
    <source>
        <dbReference type="ARBA" id="ARBA00022989"/>
    </source>
</evidence>
<name>A0A562UGB9_9SPHI</name>
<dbReference type="PANTHER" id="PTHR30572:SF18">
    <property type="entry name" value="ABC-TYPE MACROLIDE FAMILY EXPORT SYSTEM PERMEASE COMPONENT 2"/>
    <property type="match status" value="1"/>
</dbReference>
<keyword evidence="10" id="KW-1185">Reference proteome</keyword>
<dbReference type="Proteomes" id="UP000317010">
    <property type="component" value="Unassembled WGS sequence"/>
</dbReference>
<comment type="caution">
    <text evidence="9">The sequence shown here is derived from an EMBL/GenBank/DDBJ whole genome shotgun (WGS) entry which is preliminary data.</text>
</comment>
<evidence type="ECO:0000256" key="6">
    <source>
        <dbReference type="SAM" id="Phobius"/>
    </source>
</evidence>
<dbReference type="GO" id="GO:0022857">
    <property type="term" value="F:transmembrane transporter activity"/>
    <property type="evidence" value="ECO:0007669"/>
    <property type="project" value="TreeGrafter"/>
</dbReference>
<feature type="transmembrane region" description="Helical" evidence="6">
    <location>
        <begin position="287"/>
        <end position="308"/>
    </location>
</feature>
<keyword evidence="2" id="KW-1003">Cell membrane</keyword>
<feature type="transmembrane region" description="Helical" evidence="6">
    <location>
        <begin position="679"/>
        <end position="704"/>
    </location>
</feature>
<dbReference type="Pfam" id="PF02687">
    <property type="entry name" value="FtsX"/>
    <property type="match status" value="2"/>
</dbReference>
<evidence type="ECO:0000256" key="1">
    <source>
        <dbReference type="ARBA" id="ARBA00004651"/>
    </source>
</evidence>
<evidence type="ECO:0000256" key="3">
    <source>
        <dbReference type="ARBA" id="ARBA00022692"/>
    </source>
</evidence>
<keyword evidence="3 6" id="KW-0812">Transmembrane</keyword>
<feature type="transmembrane region" description="Helical" evidence="6">
    <location>
        <begin position="731"/>
        <end position="751"/>
    </location>
</feature>
<dbReference type="PANTHER" id="PTHR30572">
    <property type="entry name" value="MEMBRANE COMPONENT OF TRANSPORTER-RELATED"/>
    <property type="match status" value="1"/>
</dbReference>
<feature type="transmembrane region" description="Helical" evidence="6">
    <location>
        <begin position="342"/>
        <end position="368"/>
    </location>
</feature>
<sequence length="802" mass="89370">MIKNYLLIAFRNLSKNKAFSFINITGLAIGMAAGLLIIQYVSFELSFDNFHTKKDRIYRVSQDRFNNGKLSTQWAGGAFAPGNAFKNNFPEVEDFVKVVGNGSLLAVYKDQRLTLEKTYFAGKSFFNIFSYPLISGDPKTALQDVNSAVITETVAKKLFGTVDAVGKTFIWDVNPLKVTGVMKDFPANTHFKADLLLSYSTLMKFVGPKNDLDNAWENDGCLTYLLLKPGVDPKALEAKFVPFVNKIYAQYKGSGEGAKYYLQPLQSIHLYSHLMLEAEPNGDGKSVYLLAAIAIFVIIIAWINYINLATAKGITRAKEVGVRKTLGSAKGQLLSQFMLEAMLLNGMAIVLSIIMIILFLPIFSAISGQYITLTLLLKPIFWIAVICLFLLGSFFSGFYPAVVLSNFKPVEVMKGKLSASPKGILLRKGMVVFQFAASIFLLIFSLTVYRQVSYMQRQKLGINIDQTLIIKQPLAHVDSFYRSMSAFKNESLRDPSIKSVTVSTSIPGDPVGWNAGGIKLTGTDQSQGKQYRIIGGDYDYLKAYNAKLITGRLFSKDFTTDPHAVVFNVKATQEMGFEKPEQAIGKQIDFWGQVYTIVGVVDNYHQQSLHDAFDAVIFRCIPDVRGQVSVKINTGNLPQTIAALKRNWNAFFPGDEFNYFFLDQHFNEQYHADKQFGQVFAAFTGIGIFVACLGLFGLVSFTIVQRTKEIGIRKVLGASVNSILQLLYKDFAQLVLISFIISAPLGWYSIHQWLQTYAFRIEISWTLFVIPFIAVAIIAMATVSYLSVKAALMNPVKSIKTE</sequence>
<feature type="transmembrane region" description="Helical" evidence="6">
    <location>
        <begin position="380"/>
        <end position="404"/>
    </location>
</feature>
<feature type="transmembrane region" description="Helical" evidence="6">
    <location>
        <begin position="21"/>
        <end position="41"/>
    </location>
</feature>
<feature type="domain" description="ABC3 transporter permease C-terminal" evidence="7">
    <location>
        <begin position="292"/>
        <end position="408"/>
    </location>
</feature>
<dbReference type="EMBL" id="VLLI01000001">
    <property type="protein sequence ID" value="TWJ04669.1"/>
    <property type="molecule type" value="Genomic_DNA"/>
</dbReference>
<protein>
    <submittedName>
        <fullName evidence="9">Putative ABC transport system permease protein</fullName>
    </submittedName>
</protein>
<feature type="domain" description="MacB-like periplasmic core" evidence="8">
    <location>
        <begin position="20"/>
        <end position="239"/>
    </location>
</feature>
<reference evidence="9 10" key="1">
    <citation type="submission" date="2019-07" db="EMBL/GenBank/DDBJ databases">
        <title>Genomic Encyclopedia of Archaeal and Bacterial Type Strains, Phase II (KMG-II): from individual species to whole genera.</title>
        <authorList>
            <person name="Goeker M."/>
        </authorList>
    </citation>
    <scope>NUCLEOTIDE SEQUENCE [LARGE SCALE GENOMIC DNA]</scope>
    <source>
        <strain evidence="9 10">ATCC BAA-1854</strain>
    </source>
</reference>
<keyword evidence="4 6" id="KW-1133">Transmembrane helix</keyword>
<feature type="domain" description="ABC3 transporter permease C-terminal" evidence="7">
    <location>
        <begin position="682"/>
        <end position="794"/>
    </location>
</feature>
<evidence type="ECO:0000256" key="5">
    <source>
        <dbReference type="ARBA" id="ARBA00023136"/>
    </source>
</evidence>
<dbReference type="OrthoDB" id="5933722at2"/>
<gene>
    <name evidence="9" type="ORF">JN11_00389</name>
</gene>
<dbReference type="GO" id="GO:0005886">
    <property type="term" value="C:plasma membrane"/>
    <property type="evidence" value="ECO:0007669"/>
    <property type="project" value="UniProtKB-SubCell"/>
</dbReference>